<evidence type="ECO:0000256" key="1">
    <source>
        <dbReference type="SAM" id="Phobius"/>
    </source>
</evidence>
<organism evidence="2">
    <name type="scientific">Opuntia streptacantha</name>
    <name type="common">Prickly pear cactus</name>
    <name type="synonym">Opuntia cardona</name>
    <dbReference type="NCBI Taxonomy" id="393608"/>
    <lineage>
        <taxon>Eukaryota</taxon>
        <taxon>Viridiplantae</taxon>
        <taxon>Streptophyta</taxon>
        <taxon>Embryophyta</taxon>
        <taxon>Tracheophyta</taxon>
        <taxon>Spermatophyta</taxon>
        <taxon>Magnoliopsida</taxon>
        <taxon>eudicotyledons</taxon>
        <taxon>Gunneridae</taxon>
        <taxon>Pentapetalae</taxon>
        <taxon>Caryophyllales</taxon>
        <taxon>Cactineae</taxon>
        <taxon>Cactaceae</taxon>
        <taxon>Opuntioideae</taxon>
        <taxon>Opuntia</taxon>
    </lineage>
</organism>
<evidence type="ECO:0000313" key="2">
    <source>
        <dbReference type="EMBL" id="MBA4650678.1"/>
    </source>
</evidence>
<keyword evidence="1" id="KW-1133">Transmembrane helix</keyword>
<protein>
    <submittedName>
        <fullName evidence="2">Uncharacterized protein</fullName>
    </submittedName>
</protein>
<keyword evidence="1" id="KW-0472">Membrane</keyword>
<name>A0A7C8ZSK5_OPUST</name>
<dbReference type="EMBL" id="GISG01166051">
    <property type="protein sequence ID" value="MBA4650678.1"/>
    <property type="molecule type" value="Transcribed_RNA"/>
</dbReference>
<reference evidence="2" key="2">
    <citation type="submission" date="2020-07" db="EMBL/GenBank/DDBJ databases">
        <authorList>
            <person name="Vera ALvarez R."/>
            <person name="Arias-Moreno D.M."/>
            <person name="Jimenez-Jacinto V."/>
            <person name="Jimenez-Bremont J.F."/>
            <person name="Swaminathan K."/>
            <person name="Moose S.P."/>
            <person name="Guerrero-Gonzalez M.L."/>
            <person name="Marino-Ramirez L."/>
            <person name="Landsman D."/>
            <person name="Rodriguez-Kessler M."/>
            <person name="Delgado-Sanchez P."/>
        </authorList>
    </citation>
    <scope>NUCLEOTIDE SEQUENCE</scope>
    <source>
        <tissue evidence="2">Cladode</tissue>
    </source>
</reference>
<feature type="transmembrane region" description="Helical" evidence="1">
    <location>
        <begin position="50"/>
        <end position="70"/>
    </location>
</feature>
<accession>A0A7C8ZSK5</accession>
<keyword evidence="1" id="KW-0812">Transmembrane</keyword>
<proteinExistence type="predicted"/>
<dbReference type="AlphaFoldDB" id="A0A7C8ZSK5"/>
<reference evidence="2" key="1">
    <citation type="journal article" date="2013" name="J. Plant Res.">
        <title>Effect of fungi and light on seed germination of three Opuntia species from semiarid lands of central Mexico.</title>
        <authorList>
            <person name="Delgado-Sanchez P."/>
            <person name="Jimenez-Bremont J.F."/>
            <person name="Guerrero-Gonzalez Mde L."/>
            <person name="Flores J."/>
        </authorList>
    </citation>
    <scope>NUCLEOTIDE SEQUENCE</scope>
    <source>
        <tissue evidence="2">Cladode</tissue>
    </source>
</reference>
<dbReference type="EMBL" id="GISG01166050">
    <property type="protein sequence ID" value="MBA4650677.1"/>
    <property type="molecule type" value="Transcribed_RNA"/>
</dbReference>
<sequence length="155" mass="17604">MQLTPTTIAQITAYFITRLITRISPTSISATISLLLCSCHSPKREANPDLPPSLSSLFCFLALFFSVLFLRRHCVPANRARPVHSQPLLNASAMEPVFAGHLLHNHGTIPLLQANRAISVIVLPDFDTWHRLDRRFRRRRRAFLLRRGAKQSIQI</sequence>